<sequence length="128" mass="14495">MSRWYLQVLKFSTTSASVIVHQAVAIVECNFASANDKVKDDNDASPSVDPNLGKHKEGSRTDDETIQREEEAIKLDGISVSQMKELRQKAEHHTFQAEVDRMMKLIINSLYKNKEIFLRELISNASDA</sequence>
<dbReference type="PRINTS" id="PR00775">
    <property type="entry name" value="HEATSHOCK90"/>
</dbReference>
<feature type="region of interest" description="Disordered" evidence="5">
    <location>
        <begin position="36"/>
        <end position="67"/>
    </location>
</feature>
<keyword evidence="4" id="KW-0143">Chaperone</keyword>
<gene>
    <name evidence="6" type="ORF">TSPI_08581</name>
</gene>
<dbReference type="EMBL" id="JBEUSY010000358">
    <property type="protein sequence ID" value="KAL1236939.1"/>
    <property type="molecule type" value="Genomic_DNA"/>
</dbReference>
<proteinExistence type="inferred from homology"/>
<protein>
    <submittedName>
        <fullName evidence="6">Endoplasmin</fullName>
    </submittedName>
</protein>
<dbReference type="InterPro" id="IPR020575">
    <property type="entry name" value="Hsp90_N"/>
</dbReference>
<organism evidence="6 7">
    <name type="scientific">Trichinella spiralis</name>
    <name type="common">Trichina worm</name>
    <dbReference type="NCBI Taxonomy" id="6334"/>
    <lineage>
        <taxon>Eukaryota</taxon>
        <taxon>Metazoa</taxon>
        <taxon>Ecdysozoa</taxon>
        <taxon>Nematoda</taxon>
        <taxon>Enoplea</taxon>
        <taxon>Dorylaimia</taxon>
        <taxon>Trichinellida</taxon>
        <taxon>Trichinellidae</taxon>
        <taxon>Trichinella</taxon>
    </lineage>
</organism>
<evidence type="ECO:0000313" key="7">
    <source>
        <dbReference type="Proteomes" id="UP001558632"/>
    </source>
</evidence>
<evidence type="ECO:0000256" key="2">
    <source>
        <dbReference type="ARBA" id="ARBA00022741"/>
    </source>
</evidence>
<dbReference type="SUPFAM" id="SSF55874">
    <property type="entry name" value="ATPase domain of HSP90 chaperone/DNA topoisomerase II/histidine kinase"/>
    <property type="match status" value="1"/>
</dbReference>
<accession>A0ABR3KFG2</accession>
<evidence type="ECO:0000256" key="1">
    <source>
        <dbReference type="ARBA" id="ARBA00008239"/>
    </source>
</evidence>
<comment type="similarity">
    <text evidence="1">Belongs to the heat shock protein 90 family.</text>
</comment>
<dbReference type="PROSITE" id="PS00298">
    <property type="entry name" value="HSP90"/>
    <property type="match status" value="1"/>
</dbReference>
<dbReference type="InterPro" id="IPR036890">
    <property type="entry name" value="HATPase_C_sf"/>
</dbReference>
<evidence type="ECO:0000256" key="5">
    <source>
        <dbReference type="SAM" id="MobiDB-lite"/>
    </source>
</evidence>
<dbReference type="InterPro" id="IPR019805">
    <property type="entry name" value="Heat_shock_protein_90_CS"/>
</dbReference>
<reference evidence="6 7" key="1">
    <citation type="submission" date="2024-07" db="EMBL/GenBank/DDBJ databases">
        <title>Enhanced genomic and transcriptomic resources for Trichinella pseudospiralis and T. spiralis underpin the discovery of pronounced molecular differences between stages and species.</title>
        <authorList>
            <person name="Pasi K.K."/>
            <person name="La Rosa G."/>
            <person name="Gomez-Morales M.A."/>
            <person name="Tosini F."/>
            <person name="Sumanam S."/>
            <person name="Young N.D."/>
            <person name="Chang B.C."/>
            <person name="Robin G.B."/>
        </authorList>
    </citation>
    <scope>NUCLEOTIDE SEQUENCE [LARGE SCALE GENOMIC DNA]</scope>
    <source>
        <strain evidence="6">ISS534</strain>
    </source>
</reference>
<keyword evidence="7" id="KW-1185">Reference proteome</keyword>
<evidence type="ECO:0000256" key="4">
    <source>
        <dbReference type="ARBA" id="ARBA00023186"/>
    </source>
</evidence>
<evidence type="ECO:0000256" key="3">
    <source>
        <dbReference type="ARBA" id="ARBA00022840"/>
    </source>
</evidence>
<evidence type="ECO:0000313" key="6">
    <source>
        <dbReference type="EMBL" id="KAL1236939.1"/>
    </source>
</evidence>
<feature type="compositionally biased region" description="Basic and acidic residues" evidence="5">
    <location>
        <begin position="52"/>
        <end position="67"/>
    </location>
</feature>
<dbReference type="PANTHER" id="PTHR11528">
    <property type="entry name" value="HEAT SHOCK PROTEIN 90 FAMILY MEMBER"/>
    <property type="match status" value="1"/>
</dbReference>
<dbReference type="Gene3D" id="3.30.565.10">
    <property type="entry name" value="Histidine kinase-like ATPase, C-terminal domain"/>
    <property type="match status" value="1"/>
</dbReference>
<name>A0ABR3KFG2_TRISP</name>
<dbReference type="InterPro" id="IPR001404">
    <property type="entry name" value="Hsp90_fam"/>
</dbReference>
<comment type="caution">
    <text evidence="6">The sequence shown here is derived from an EMBL/GenBank/DDBJ whole genome shotgun (WGS) entry which is preliminary data.</text>
</comment>
<dbReference type="Proteomes" id="UP001558632">
    <property type="component" value="Unassembled WGS sequence"/>
</dbReference>
<keyword evidence="3" id="KW-0067">ATP-binding</keyword>
<keyword evidence="2" id="KW-0547">Nucleotide-binding</keyword>